<keyword evidence="2" id="KW-1185">Reference proteome</keyword>
<dbReference type="PATRIC" id="fig|348824.6.peg.1948"/>
<dbReference type="InterPro" id="IPR029044">
    <property type="entry name" value="Nucleotide-diphossugar_trans"/>
</dbReference>
<dbReference type="RefSeq" id="WP_231052173.1">
    <property type="nucleotide sequence ID" value="NZ_ATTO01000073.1"/>
</dbReference>
<evidence type="ECO:0000313" key="1">
    <source>
        <dbReference type="EMBL" id="CDM57481.1"/>
    </source>
</evidence>
<reference evidence="1" key="1">
    <citation type="submission" date="2013-11" db="EMBL/GenBank/DDBJ databases">
        <title>Draft genome sequence of the broad-host-range Rhizobium sp. LPU83 strain, a member of the low-genetic diversity Oregon-like Rhizobium sp. group.</title>
        <authorList>
            <person name="Wibberg D."/>
            <person name="Puehler A."/>
            <person name="Schlueter A."/>
        </authorList>
    </citation>
    <scope>NUCLEOTIDE SEQUENCE [LARGE SCALE GENOMIC DNA]</scope>
    <source>
        <strain evidence="1">LPU83</strain>
    </source>
</reference>
<proteinExistence type="predicted"/>
<dbReference type="KEGG" id="rhl:LPU83_1817"/>
<name>W6RT73_9HYPH</name>
<dbReference type="EMBL" id="HG916852">
    <property type="protein sequence ID" value="CDM57481.1"/>
    <property type="molecule type" value="Genomic_DNA"/>
</dbReference>
<gene>
    <name evidence="1" type="ORF">LPU83_1817</name>
</gene>
<accession>W6RT73</accession>
<dbReference type="CDD" id="cd00761">
    <property type="entry name" value="Glyco_tranf_GTA_type"/>
    <property type="match status" value="1"/>
</dbReference>
<evidence type="ECO:0000313" key="2">
    <source>
        <dbReference type="Proteomes" id="UP000019443"/>
    </source>
</evidence>
<sequence>MPHNLPSMLYSSAEPTTLRIISLSTIPPRFAKLAPTLNSLIKQNGAVDEIRLYVPKRYRRFPDYDGSLPSVPAGITIVRPEEDMGPASKVLFAARDLRGKKAQILFCDDDKVFSPNWAAQLFAAQDERPAECVALIGKDVPTNIARPSAFVPKAMRRRKIDLSLRVRRIRHKFASIVLRLDRPKPMPSLVAEGGYVDVLQGLGGAVVRPEFFDDIAYDIPDVIWAVDDVWLSGMLALKGIPIWLPAGLEEPRTTAAHDVASLYLATIEGANRAEANRRCIEYMQQHFNIWR</sequence>
<protein>
    <submittedName>
        <fullName evidence="1">Conserved protein</fullName>
    </submittedName>
</protein>
<dbReference type="Proteomes" id="UP000019443">
    <property type="component" value="Chromosome"/>
</dbReference>
<dbReference type="HOGENOM" id="CLU_1014951_0_0_5"/>
<dbReference type="AlphaFoldDB" id="W6RT73"/>
<dbReference type="eggNOG" id="ENOG502ZYFG">
    <property type="taxonomic scope" value="Bacteria"/>
</dbReference>
<dbReference type="SUPFAM" id="SSF53448">
    <property type="entry name" value="Nucleotide-diphospho-sugar transferases"/>
    <property type="match status" value="1"/>
</dbReference>
<organism evidence="1 2">
    <name type="scientific">Rhizobium favelukesii</name>
    <dbReference type="NCBI Taxonomy" id="348824"/>
    <lineage>
        <taxon>Bacteria</taxon>
        <taxon>Pseudomonadati</taxon>
        <taxon>Pseudomonadota</taxon>
        <taxon>Alphaproteobacteria</taxon>
        <taxon>Hyphomicrobiales</taxon>
        <taxon>Rhizobiaceae</taxon>
        <taxon>Rhizobium/Agrobacterium group</taxon>
        <taxon>Rhizobium</taxon>
    </lineage>
</organism>